<dbReference type="RefSeq" id="WP_008819949.1">
    <property type="nucleotide sequence ID" value="NZ_GG770375.1"/>
</dbReference>
<evidence type="ECO:0000313" key="1">
    <source>
        <dbReference type="EMBL" id="EFG29517.2"/>
    </source>
</evidence>
<dbReference type="Proteomes" id="UP000003964">
    <property type="component" value="Unassembled WGS sequence"/>
</dbReference>
<name>D6LDY2_9FUSO</name>
<proteinExistence type="predicted"/>
<reference evidence="1 2" key="1">
    <citation type="submission" date="2010-03" db="EMBL/GenBank/DDBJ databases">
        <title>The Genome Sequence of Fusobacterium sp. 1_1_41FAA.</title>
        <authorList>
            <consortium name="The Broad Institute Genome Sequencing Platform"/>
            <person name="Ward D."/>
            <person name="Earl A."/>
            <person name="Feldgarden M."/>
            <person name="Gevers D."/>
            <person name="Young S.K."/>
            <person name="Zeng Q."/>
            <person name="Koehrsen M."/>
            <person name="Alvarado L."/>
            <person name="Berlin A."/>
            <person name="Borenstein D."/>
            <person name="Chapman S."/>
            <person name="Chen Z."/>
            <person name="Engels R."/>
            <person name="Freedman E."/>
            <person name="Gellesch M."/>
            <person name="Goldberg J."/>
            <person name="Griggs A."/>
            <person name="Gujja S."/>
            <person name="Heilman E."/>
            <person name="Heiman D."/>
            <person name="Hepburn T."/>
            <person name="Howarth C."/>
            <person name="Jen D."/>
            <person name="Larson L."/>
            <person name="Mehta T."/>
            <person name="Park D."/>
            <person name="Pearson M."/>
            <person name="Richards J."/>
            <person name="Roberts A."/>
            <person name="Saif S."/>
            <person name="Shea T."/>
            <person name="Shenoy N."/>
            <person name="Sisk P."/>
            <person name="Stolte C."/>
            <person name="Sykes S."/>
            <person name="Walk T."/>
            <person name="White J."/>
            <person name="Yandava C."/>
            <person name="Strauss J.C."/>
            <person name="Ambrose C.E."/>
            <person name="Allen-Vercoe E."/>
            <person name="Haas B."/>
            <person name="Henn M.R."/>
            <person name="Nusbaum C."/>
            <person name="Birren B."/>
        </authorList>
    </citation>
    <scope>NUCLEOTIDE SEQUENCE [LARGE SCALE GENOMIC DNA]</scope>
    <source>
        <strain evidence="1 2">1_1_41FAA</strain>
    </source>
</reference>
<sequence>MTEVTKDRRIYKTKEGYTIYADDFHSKVEYEVFYKKGKHIGTISAETIIKNGFHKEDIDTSKKDPKKRIDK</sequence>
<organism evidence="1 2">
    <name type="scientific">Fusobacterium periodonticum 1_1_41FAA</name>
    <dbReference type="NCBI Taxonomy" id="469621"/>
    <lineage>
        <taxon>Bacteria</taxon>
        <taxon>Fusobacteriati</taxon>
        <taxon>Fusobacteriota</taxon>
        <taxon>Fusobacteriia</taxon>
        <taxon>Fusobacteriales</taxon>
        <taxon>Fusobacteriaceae</taxon>
        <taxon>Fusobacterium</taxon>
    </lineage>
</organism>
<gene>
    <name evidence="1" type="ORF">HMPREF0400_02167</name>
</gene>
<protein>
    <submittedName>
        <fullName evidence="1">Uncharacterized protein</fullName>
    </submittedName>
</protein>
<evidence type="ECO:0000313" key="2">
    <source>
        <dbReference type="Proteomes" id="UP000003964"/>
    </source>
</evidence>
<dbReference type="AlphaFoldDB" id="D6LDY2"/>
<accession>D6LDY2</accession>
<dbReference type="EMBL" id="GG770375">
    <property type="protein sequence ID" value="EFG29517.2"/>
    <property type="molecule type" value="Genomic_DNA"/>
</dbReference>